<comment type="caution">
    <text evidence="1">The sequence shown here is derived from an EMBL/GenBank/DDBJ whole genome shotgun (WGS) entry which is preliminary data.</text>
</comment>
<protein>
    <recommendedName>
        <fullName evidence="3">Mannitol repressor</fullName>
    </recommendedName>
</protein>
<keyword evidence="2" id="KW-1185">Reference proteome</keyword>
<organism evidence="1 2">
    <name type="scientific">Sedimentitalea xiamensis</name>
    <dbReference type="NCBI Taxonomy" id="3050037"/>
    <lineage>
        <taxon>Bacteria</taxon>
        <taxon>Pseudomonadati</taxon>
        <taxon>Pseudomonadota</taxon>
        <taxon>Alphaproteobacteria</taxon>
        <taxon>Rhodobacterales</taxon>
        <taxon>Paracoccaceae</taxon>
        <taxon>Sedimentitalea</taxon>
    </lineage>
</organism>
<dbReference type="Proteomes" id="UP001227126">
    <property type="component" value="Unassembled WGS sequence"/>
</dbReference>
<proteinExistence type="predicted"/>
<gene>
    <name evidence="1" type="ORF">QO034_06220</name>
</gene>
<dbReference type="EMBL" id="JASNJE010000005">
    <property type="protein sequence ID" value="MDK3072700.1"/>
    <property type="molecule type" value="Genomic_DNA"/>
</dbReference>
<accession>A0ABT7FC57</accession>
<reference evidence="1 2" key="1">
    <citation type="submission" date="2023-05" db="EMBL/GenBank/DDBJ databases">
        <title>Sedimentitalea sp. nov. JM2-8.</title>
        <authorList>
            <person name="Huang J."/>
        </authorList>
    </citation>
    <scope>NUCLEOTIDE SEQUENCE [LARGE SCALE GENOMIC DNA]</scope>
    <source>
        <strain evidence="1 2">JM2-8</strain>
    </source>
</reference>
<evidence type="ECO:0000313" key="1">
    <source>
        <dbReference type="EMBL" id="MDK3072700.1"/>
    </source>
</evidence>
<sequence length="194" mass="22617">MKTAHNFFKEGSFSIDPIAHYTSSEEREAEIEAIAEDLEQLAKKFPRTQNIEYALLKAHLIIEHVLLQYIRAYATTHVAVKDVKAGFAQKLEIAYLLGFGVNDPRMLPTVEGLNRLRNQIAHTFELDRARLDEILRINSEDYDNFSVSTDRQRVTRLRQICRYLCARVSGQMMGEFAVVQYFEEERQQEWKSSR</sequence>
<name>A0ABT7FC57_9RHOB</name>
<evidence type="ECO:0000313" key="2">
    <source>
        <dbReference type="Proteomes" id="UP001227126"/>
    </source>
</evidence>
<evidence type="ECO:0008006" key="3">
    <source>
        <dbReference type="Google" id="ProtNLM"/>
    </source>
</evidence>